<dbReference type="RefSeq" id="XP_022346972.1">
    <property type="nucleotide sequence ID" value="XM_022491264.1"/>
</dbReference>
<keyword evidence="1" id="KW-1133">Transmembrane helix</keyword>
<dbReference type="OrthoDB" id="9537610at2759"/>
<evidence type="ECO:0000313" key="3">
    <source>
        <dbReference type="Proteomes" id="UP000248482"/>
    </source>
</evidence>
<dbReference type="KEGG" id="elk:111139113"/>
<dbReference type="PANTHER" id="PTHR41687">
    <property type="entry name" value="SMALL INTEGRAL MEMBRANE PROTEIN 9"/>
    <property type="match status" value="1"/>
</dbReference>
<feature type="signal peptide" evidence="2">
    <location>
        <begin position="1"/>
        <end position="25"/>
    </location>
</feature>
<organism evidence="3 4">
    <name type="scientific">Enhydra lutris kenyoni</name>
    <name type="common">northern sea otter</name>
    <dbReference type="NCBI Taxonomy" id="391180"/>
    <lineage>
        <taxon>Eukaryota</taxon>
        <taxon>Metazoa</taxon>
        <taxon>Chordata</taxon>
        <taxon>Craniata</taxon>
        <taxon>Vertebrata</taxon>
        <taxon>Euteleostomi</taxon>
        <taxon>Mammalia</taxon>
        <taxon>Eutheria</taxon>
        <taxon>Laurasiatheria</taxon>
        <taxon>Carnivora</taxon>
        <taxon>Caniformia</taxon>
        <taxon>Musteloidea</taxon>
        <taxon>Mustelidae</taxon>
        <taxon>Lutrinae</taxon>
        <taxon>Enhydra</taxon>
    </lineage>
</organism>
<sequence length="99" mass="10880">MEPWKVLNIAFLMSSLSCVLVETAASSTPLSSAIGMQDKAGSKPRSREHHRFWLSNFRDYLWDRIRSSVPPAAIFAFLPAIAVMGVLCCLTILVGDPGQ</sequence>
<proteinExistence type="predicted"/>
<evidence type="ECO:0000256" key="1">
    <source>
        <dbReference type="SAM" id="Phobius"/>
    </source>
</evidence>
<feature type="transmembrane region" description="Helical" evidence="1">
    <location>
        <begin position="72"/>
        <end position="94"/>
    </location>
</feature>
<accession>A0A2Y9IE57</accession>
<keyword evidence="3" id="KW-1185">Reference proteome</keyword>
<dbReference type="AlphaFoldDB" id="A0A2Y9IE57"/>
<dbReference type="PANTHER" id="PTHR41687:SF1">
    <property type="entry name" value="SMALL INTEGRAL MEMBRANE PROTEIN 9"/>
    <property type="match status" value="1"/>
</dbReference>
<keyword evidence="1" id="KW-0472">Membrane</keyword>
<dbReference type="InterPro" id="IPR038853">
    <property type="entry name" value="Smim9"/>
</dbReference>
<protein>
    <submittedName>
        <fullName evidence="4">Small integral membrane protein 9</fullName>
    </submittedName>
</protein>
<evidence type="ECO:0000256" key="2">
    <source>
        <dbReference type="SAM" id="SignalP"/>
    </source>
</evidence>
<evidence type="ECO:0000313" key="4">
    <source>
        <dbReference type="RefSeq" id="XP_022346972.1"/>
    </source>
</evidence>
<dbReference type="PROSITE" id="PS51257">
    <property type="entry name" value="PROKAR_LIPOPROTEIN"/>
    <property type="match status" value="1"/>
</dbReference>
<keyword evidence="1" id="KW-0812">Transmembrane</keyword>
<reference evidence="4" key="1">
    <citation type="submission" date="2025-08" db="UniProtKB">
        <authorList>
            <consortium name="RefSeq"/>
        </authorList>
    </citation>
    <scope>IDENTIFICATION</scope>
    <source>
        <tissue evidence="4">Blood</tissue>
    </source>
</reference>
<keyword evidence="2" id="KW-0732">Signal</keyword>
<dbReference type="Proteomes" id="UP000248482">
    <property type="component" value="Unplaced"/>
</dbReference>
<gene>
    <name evidence="4" type="primary">LOC111139113</name>
</gene>
<dbReference type="GeneID" id="111139113"/>
<feature type="chain" id="PRO_5016171463" evidence="2">
    <location>
        <begin position="26"/>
        <end position="99"/>
    </location>
</feature>
<name>A0A2Y9IE57_ENHLU</name>